<dbReference type="InterPro" id="IPR020846">
    <property type="entry name" value="MFS_dom"/>
</dbReference>
<evidence type="ECO:0000256" key="4">
    <source>
        <dbReference type="ARBA" id="ARBA00023136"/>
    </source>
</evidence>
<reference evidence="8 9" key="1">
    <citation type="journal article" date="2018" name="Plant J.">
        <title>Genome sequences of Chlorella sorokiniana UTEX 1602 and Micractinium conductrix SAG 241.80: implications to maltose excretion by a green alga.</title>
        <authorList>
            <person name="Arriola M.B."/>
            <person name="Velmurugan N."/>
            <person name="Zhang Y."/>
            <person name="Plunkett M.H."/>
            <person name="Hondzo H."/>
            <person name="Barney B.M."/>
        </authorList>
    </citation>
    <scope>NUCLEOTIDE SEQUENCE [LARGE SCALE GENOMIC DNA]</scope>
    <source>
        <strain evidence="9">UTEX 1602</strain>
    </source>
</reference>
<feature type="transmembrane region" description="Helical" evidence="6">
    <location>
        <begin position="47"/>
        <end position="68"/>
    </location>
</feature>
<comment type="subcellular location">
    <subcellularLocation>
        <location evidence="1">Membrane</location>
        <topology evidence="1">Multi-pass membrane protein</topology>
    </subcellularLocation>
</comment>
<feature type="transmembrane region" description="Helical" evidence="6">
    <location>
        <begin position="157"/>
        <end position="180"/>
    </location>
</feature>
<feature type="transmembrane region" description="Helical" evidence="6">
    <location>
        <begin position="299"/>
        <end position="320"/>
    </location>
</feature>
<dbReference type="Gene3D" id="1.20.1250.20">
    <property type="entry name" value="MFS general substrate transporter like domains"/>
    <property type="match status" value="1"/>
</dbReference>
<evidence type="ECO:0000256" key="5">
    <source>
        <dbReference type="SAM" id="MobiDB-lite"/>
    </source>
</evidence>
<feature type="transmembrane region" description="Helical" evidence="6">
    <location>
        <begin position="201"/>
        <end position="225"/>
    </location>
</feature>
<dbReference type="AlphaFoldDB" id="A0A2P6TQZ5"/>
<evidence type="ECO:0000256" key="2">
    <source>
        <dbReference type="ARBA" id="ARBA00022692"/>
    </source>
</evidence>
<dbReference type="PROSITE" id="PS50850">
    <property type="entry name" value="MFS"/>
    <property type="match status" value="1"/>
</dbReference>
<evidence type="ECO:0000313" key="9">
    <source>
        <dbReference type="Proteomes" id="UP000239899"/>
    </source>
</evidence>
<keyword evidence="2 6" id="KW-0812">Transmembrane</keyword>
<comment type="caution">
    <text evidence="8">The sequence shown here is derived from an EMBL/GenBank/DDBJ whole genome shotgun (WGS) entry which is preliminary data.</text>
</comment>
<feature type="transmembrane region" description="Helical" evidence="6">
    <location>
        <begin position="133"/>
        <end position="151"/>
    </location>
</feature>
<dbReference type="EMBL" id="LHPG02000008">
    <property type="protein sequence ID" value="PRW56492.1"/>
    <property type="molecule type" value="Genomic_DNA"/>
</dbReference>
<dbReference type="STRING" id="3076.A0A2P6TQZ5"/>
<keyword evidence="4 6" id="KW-0472">Membrane</keyword>
<dbReference type="GO" id="GO:0022857">
    <property type="term" value="F:transmembrane transporter activity"/>
    <property type="evidence" value="ECO:0007669"/>
    <property type="project" value="InterPro"/>
</dbReference>
<dbReference type="Proteomes" id="UP000239899">
    <property type="component" value="Unassembled WGS sequence"/>
</dbReference>
<feature type="transmembrane region" description="Helical" evidence="6">
    <location>
        <begin position="465"/>
        <end position="483"/>
    </location>
</feature>
<accession>A0A2P6TQZ5</accession>
<dbReference type="SUPFAM" id="SSF103473">
    <property type="entry name" value="MFS general substrate transporter"/>
    <property type="match status" value="1"/>
</dbReference>
<dbReference type="OrthoDB" id="433512at2759"/>
<dbReference type="InterPro" id="IPR005828">
    <property type="entry name" value="MFS_sugar_transport-like"/>
</dbReference>
<feature type="transmembrane region" description="Helical" evidence="6">
    <location>
        <begin position="436"/>
        <end position="459"/>
    </location>
</feature>
<evidence type="ECO:0000313" key="8">
    <source>
        <dbReference type="EMBL" id="PRW56492.1"/>
    </source>
</evidence>
<feature type="domain" description="Major facilitator superfamily (MFS) profile" evidence="7">
    <location>
        <begin position="45"/>
        <end position="487"/>
    </location>
</feature>
<feature type="transmembrane region" description="Helical" evidence="6">
    <location>
        <begin position="245"/>
        <end position="263"/>
    </location>
</feature>
<feature type="transmembrane region" description="Helical" evidence="6">
    <location>
        <begin position="340"/>
        <end position="362"/>
    </location>
</feature>
<evidence type="ECO:0000256" key="6">
    <source>
        <dbReference type="SAM" id="Phobius"/>
    </source>
</evidence>
<gene>
    <name evidence="8" type="ORF">C2E21_4483</name>
</gene>
<organism evidence="8 9">
    <name type="scientific">Chlorella sorokiniana</name>
    <name type="common">Freshwater green alga</name>
    <dbReference type="NCBI Taxonomy" id="3076"/>
    <lineage>
        <taxon>Eukaryota</taxon>
        <taxon>Viridiplantae</taxon>
        <taxon>Chlorophyta</taxon>
        <taxon>core chlorophytes</taxon>
        <taxon>Trebouxiophyceae</taxon>
        <taxon>Chlorellales</taxon>
        <taxon>Chlorellaceae</taxon>
        <taxon>Chlorella clade</taxon>
        <taxon>Chlorella</taxon>
    </lineage>
</organism>
<sequence>MKGDGAEQLAEAGGKASAVVAAQEELALQENDYEHYVHHRNPIRRFITWWLSWWIPGMGMMAEAYFVFSIGNLKGIFKAEYPTCFDTHLPADQLVCSPKLTDTLTYTQVGGIIAGQLGIGFVCDRIGRKWGSVLNASLMFVFGILMSASVPGGSPNAVFTMFTVSQALFGVGVGGEYPVASTSANERAENTKHLKNRRGETVVCVFSMQGWGNLINTMVLVILMAAAGQYNPPYNPGRLDWVWRVSYGIGLIPITFMLFWRIFKLQESKVWIRKRSSLKSLGEASSSASKRNWLLVRHYWHRVGGCALNWFVWDFAFYGNKLFQGTFIKIINPGATLIQVLEWTLLNSTVALVGYYFAAFTIDRPWMGRMRMQAMGFAWMGMLFLICAADYTHLVKGGIKWFQFLYYFSSFWGQFGPNATTWLLPAEVVPTEMRAMCHGFAAAVGKAGALVAGVVFNLVDDRGKFWISAACGIAGVFCTLIFCPDLTGLDLKEGDKRWLAIIAGEADAYDGEAINPKHLSLIERLLGVGRNYNAASADSDSEGEGPAKPAQEPKATEA</sequence>
<dbReference type="Pfam" id="PF00083">
    <property type="entry name" value="Sugar_tr"/>
    <property type="match status" value="2"/>
</dbReference>
<evidence type="ECO:0000256" key="1">
    <source>
        <dbReference type="ARBA" id="ARBA00004141"/>
    </source>
</evidence>
<dbReference type="PANTHER" id="PTHR24064">
    <property type="entry name" value="SOLUTE CARRIER FAMILY 22 MEMBER"/>
    <property type="match status" value="1"/>
</dbReference>
<keyword evidence="3 6" id="KW-1133">Transmembrane helix</keyword>
<feature type="transmembrane region" description="Helical" evidence="6">
    <location>
        <begin position="374"/>
        <end position="392"/>
    </location>
</feature>
<keyword evidence="9" id="KW-1185">Reference proteome</keyword>
<proteinExistence type="predicted"/>
<name>A0A2P6TQZ5_CHLSO</name>
<dbReference type="InterPro" id="IPR036259">
    <property type="entry name" value="MFS_trans_sf"/>
</dbReference>
<evidence type="ECO:0000259" key="7">
    <source>
        <dbReference type="PROSITE" id="PS50850"/>
    </source>
</evidence>
<dbReference type="GO" id="GO:0016020">
    <property type="term" value="C:membrane"/>
    <property type="evidence" value="ECO:0007669"/>
    <property type="project" value="UniProtKB-SubCell"/>
</dbReference>
<feature type="region of interest" description="Disordered" evidence="5">
    <location>
        <begin position="534"/>
        <end position="558"/>
    </location>
</feature>
<evidence type="ECO:0000256" key="3">
    <source>
        <dbReference type="ARBA" id="ARBA00022989"/>
    </source>
</evidence>
<protein>
    <submittedName>
        <fullName evidence="8">Proton phosphate symporter</fullName>
    </submittedName>
</protein>